<protein>
    <submittedName>
        <fullName evidence="1">Uncharacterized protein</fullName>
    </submittedName>
</protein>
<sequence>MSDRPPLGTYNFDVTEKITNEIKKYISKLPGNPGQEVLVKDLAIDANFDIGVSVEANGTAVNGDFQFSLDSNHPEAIEQIMEYAEQLADLLAQQALIPNRDWKLADAVSSGNWKIIGIDSSNTYPKGVFRLIKGIRLS</sequence>
<reference evidence="1" key="1">
    <citation type="submission" date="2020-04" db="EMBL/GenBank/DDBJ databases">
        <authorList>
            <person name="Chiriac C."/>
            <person name="Salcher M."/>
            <person name="Ghai R."/>
            <person name="Kavagutti S V."/>
        </authorList>
    </citation>
    <scope>NUCLEOTIDE SEQUENCE</scope>
</reference>
<evidence type="ECO:0000313" key="1">
    <source>
        <dbReference type="EMBL" id="CAB4149456.1"/>
    </source>
</evidence>
<dbReference type="EMBL" id="LR796519">
    <property type="protein sequence ID" value="CAB4149456.1"/>
    <property type="molecule type" value="Genomic_DNA"/>
</dbReference>
<name>A0A6J5MWF1_9CAUD</name>
<gene>
    <name evidence="1" type="ORF">UFOVP554_13</name>
</gene>
<accession>A0A6J5MWF1</accession>
<organism evidence="1">
    <name type="scientific">uncultured Caudovirales phage</name>
    <dbReference type="NCBI Taxonomy" id="2100421"/>
    <lineage>
        <taxon>Viruses</taxon>
        <taxon>Duplodnaviria</taxon>
        <taxon>Heunggongvirae</taxon>
        <taxon>Uroviricota</taxon>
        <taxon>Caudoviricetes</taxon>
        <taxon>Peduoviridae</taxon>
        <taxon>Maltschvirus</taxon>
        <taxon>Maltschvirus maltsch</taxon>
    </lineage>
</organism>
<proteinExistence type="predicted"/>